<dbReference type="AlphaFoldDB" id="A0A654KGH3"/>
<evidence type="ECO:0000256" key="3">
    <source>
        <dbReference type="ARBA" id="ARBA00022808"/>
    </source>
</evidence>
<sequence>MAKLLKDFEWTGRSDGEGEAHARIHNCITTEKPADNFIVGFASDEGVGRNHGRIGAAQAPNLIRKQLAGFAVHKPLLIQDLGTVSCEDSNLENAQTLLAETILPHLSEHNKNIVLGGGHEVAFGSLLATTQYARSQNKKLGIINFDAHFDLREPPKTPEPPEFHVFNNSLKSGQPPEIKKTLNPPQDWTHGYSTSGTPFYQGLHAYDDAKYMVLGIATQSNTKVLFDRAKEMGVSYIFDYEMNSKPIAELISAMDAFIDQVDFLHISIDLDVFPQAHAPGVSAPAPLGVGYNVIHPLLRHIFNMKKVILLEIAELNPNFDIDSRTAKLAAHIVYEFVHGGL</sequence>
<dbReference type="EMBL" id="CP002456">
    <property type="protein sequence ID" value="ADU91465.1"/>
    <property type="molecule type" value="Genomic_DNA"/>
</dbReference>
<feature type="binding site" evidence="5">
    <location>
        <position position="269"/>
    </location>
    <ligand>
        <name>Mn(2+)</name>
        <dbReference type="ChEBI" id="CHEBI:29035"/>
        <label>2</label>
    </ligand>
</feature>
<evidence type="ECO:0000313" key="9">
    <source>
        <dbReference type="EMBL" id="ADU91465.1"/>
    </source>
</evidence>
<dbReference type="PANTHER" id="PTHR11358">
    <property type="entry name" value="ARGINASE/AGMATINASE"/>
    <property type="match status" value="1"/>
</dbReference>
<comment type="function">
    <text evidence="5">Catalyzes the conversion of N-formimidoyl-L-glutamate to L-glutamate and formamide.</text>
</comment>
<dbReference type="SUPFAM" id="SSF52768">
    <property type="entry name" value="Arginase/deacetylase"/>
    <property type="match status" value="1"/>
</dbReference>
<evidence type="ECO:0000256" key="5">
    <source>
        <dbReference type="HAMAP-Rule" id="MF_00737"/>
    </source>
</evidence>
<keyword evidence="4 5" id="KW-0464">Manganese</keyword>
<feature type="binding site" evidence="5">
    <location>
        <position position="146"/>
    </location>
    <ligand>
        <name>Mn(2+)</name>
        <dbReference type="ChEBI" id="CHEBI:29035"/>
        <label>2</label>
    </ligand>
</feature>
<evidence type="ECO:0000256" key="4">
    <source>
        <dbReference type="ARBA" id="ARBA00023211"/>
    </source>
</evidence>
<dbReference type="CDD" id="cd09988">
    <property type="entry name" value="Formimidoylglutamase"/>
    <property type="match status" value="1"/>
</dbReference>
<feature type="binding site" evidence="6">
    <location>
        <position position="148"/>
    </location>
    <ligand>
        <name>Mn(2+)</name>
        <dbReference type="ChEBI" id="CHEBI:29035"/>
        <label>1</label>
    </ligand>
</feature>
<keyword evidence="2 5" id="KW-0378">Hydrolase</keyword>
<dbReference type="UniPathway" id="UPA00379">
    <property type="reaction ID" value="UER00552"/>
</dbReference>
<feature type="binding site" evidence="5">
    <location>
        <position position="271"/>
    </location>
    <ligand>
        <name>Mn(2+)</name>
        <dbReference type="ChEBI" id="CHEBI:29035"/>
        <label>2</label>
    </ligand>
</feature>
<dbReference type="Gene3D" id="3.40.800.10">
    <property type="entry name" value="Ureohydrolase domain"/>
    <property type="match status" value="1"/>
</dbReference>
<dbReference type="InterPro" id="IPR023696">
    <property type="entry name" value="Ureohydrolase_dom_sf"/>
</dbReference>
<dbReference type="GO" id="GO:0008783">
    <property type="term" value="F:agmatinase activity"/>
    <property type="evidence" value="ECO:0007669"/>
    <property type="project" value="TreeGrafter"/>
</dbReference>
<dbReference type="InterPro" id="IPR020855">
    <property type="entry name" value="Ureohydrolase_Mn_BS"/>
</dbReference>
<dbReference type="KEGG" id="teq:TEQUI_0523"/>
<evidence type="ECO:0000256" key="8">
    <source>
        <dbReference type="RuleBase" id="RU003684"/>
    </source>
</evidence>
<proteinExistence type="inferred from homology"/>
<dbReference type="EC" id="3.5.3.8" evidence="5"/>
<feature type="binding site" evidence="5 6">
    <location>
        <position position="269"/>
    </location>
    <ligand>
        <name>Mn(2+)</name>
        <dbReference type="ChEBI" id="CHEBI:29035"/>
        <label>1</label>
    </ligand>
</feature>
<evidence type="ECO:0000313" key="10">
    <source>
        <dbReference type="Proteomes" id="UP000007472"/>
    </source>
</evidence>
<feature type="binding site" evidence="5 6">
    <location>
        <position position="119"/>
    </location>
    <ligand>
        <name>Mn(2+)</name>
        <dbReference type="ChEBI" id="CHEBI:29035"/>
        <label>1</label>
    </ligand>
</feature>
<comment type="catalytic activity">
    <reaction evidence="5">
        <text>N-formimidoyl-L-glutamate + H2O = formamide + L-glutamate</text>
        <dbReference type="Rhea" id="RHEA:22492"/>
        <dbReference type="ChEBI" id="CHEBI:15377"/>
        <dbReference type="ChEBI" id="CHEBI:16397"/>
        <dbReference type="ChEBI" id="CHEBI:29985"/>
        <dbReference type="ChEBI" id="CHEBI:58928"/>
        <dbReference type="EC" id="3.5.3.8"/>
    </reaction>
</comment>
<feature type="binding site" evidence="5 6">
    <location>
        <position position="146"/>
    </location>
    <ligand>
        <name>Mn(2+)</name>
        <dbReference type="ChEBI" id="CHEBI:29035"/>
        <label>1</label>
    </ligand>
</feature>
<keyword evidence="1 5" id="KW-0479">Metal-binding</keyword>
<comment type="cofactor">
    <cofactor evidence="5 6">
        <name>Mn(2+)</name>
        <dbReference type="ChEBI" id="CHEBI:29035"/>
    </cofactor>
    <text evidence="5 6">Binds 2 manganese ions per subunit.</text>
</comment>
<dbReference type="PROSITE" id="PS01053">
    <property type="entry name" value="ARGINASE_1"/>
    <property type="match status" value="1"/>
</dbReference>
<feature type="binding site" evidence="5 6">
    <location>
        <position position="150"/>
    </location>
    <ligand>
        <name>Mn(2+)</name>
        <dbReference type="ChEBI" id="CHEBI:29035"/>
        <label>1</label>
    </ligand>
</feature>
<dbReference type="HAMAP" id="MF_00737">
    <property type="entry name" value="Formimidoylglutam"/>
    <property type="match status" value="1"/>
</dbReference>
<dbReference type="Pfam" id="PF00491">
    <property type="entry name" value="Arginase"/>
    <property type="match status" value="1"/>
</dbReference>
<dbReference type="Proteomes" id="UP000007472">
    <property type="component" value="Chromosome"/>
</dbReference>
<dbReference type="PROSITE" id="PS51409">
    <property type="entry name" value="ARGINASE_2"/>
    <property type="match status" value="1"/>
</dbReference>
<dbReference type="PANTHER" id="PTHR11358:SF35">
    <property type="entry name" value="FORMIMIDOYLGLUTAMASE"/>
    <property type="match status" value="1"/>
</dbReference>
<dbReference type="InterPro" id="IPR005923">
    <property type="entry name" value="HutG"/>
</dbReference>
<evidence type="ECO:0000256" key="1">
    <source>
        <dbReference type="ARBA" id="ARBA00022723"/>
    </source>
</evidence>
<organism evidence="9 10">
    <name type="scientific">Taylorella equigenitalis (strain MCE9)</name>
    <dbReference type="NCBI Taxonomy" id="937774"/>
    <lineage>
        <taxon>Bacteria</taxon>
        <taxon>Pseudomonadati</taxon>
        <taxon>Pseudomonadota</taxon>
        <taxon>Betaproteobacteria</taxon>
        <taxon>Burkholderiales</taxon>
        <taxon>Alcaligenaceae</taxon>
        <taxon>Taylorella</taxon>
    </lineage>
</organism>
<dbReference type="InterPro" id="IPR006035">
    <property type="entry name" value="Ureohydrolase"/>
</dbReference>
<feature type="binding site" evidence="5">
    <location>
        <position position="148"/>
    </location>
    <ligand>
        <name>Mn(2+)</name>
        <dbReference type="ChEBI" id="CHEBI:29035"/>
        <label>2</label>
    </ligand>
</feature>
<dbReference type="PIRSF" id="PIRSF036979">
    <property type="entry name" value="Arginase"/>
    <property type="match status" value="1"/>
</dbReference>
<keyword evidence="3 5" id="KW-0369">Histidine metabolism</keyword>
<dbReference type="GO" id="GO:0030145">
    <property type="term" value="F:manganese ion binding"/>
    <property type="evidence" value="ECO:0007669"/>
    <property type="project" value="UniProtKB-UniRule"/>
</dbReference>
<dbReference type="GO" id="GO:0019556">
    <property type="term" value="P:L-histidine catabolic process to glutamate and formamide"/>
    <property type="evidence" value="ECO:0007669"/>
    <property type="project" value="UniProtKB-UniPathway"/>
</dbReference>
<name>A0A654KGH3_TAYEM</name>
<evidence type="ECO:0000256" key="2">
    <source>
        <dbReference type="ARBA" id="ARBA00022801"/>
    </source>
</evidence>
<evidence type="ECO:0000256" key="6">
    <source>
        <dbReference type="PIRSR" id="PIRSR036979-1"/>
    </source>
</evidence>
<accession>A0A654KGH3</accession>
<comment type="pathway">
    <text evidence="5">Amino-acid degradation; L-histidine degradation into L-glutamate; L-glutamate from N-formimidoyl-L-glutamate (hydrolase route): step 1/1.</text>
</comment>
<dbReference type="GO" id="GO:0050415">
    <property type="term" value="F:formimidoylglutamase activity"/>
    <property type="evidence" value="ECO:0007669"/>
    <property type="project" value="UniProtKB-UniRule"/>
</dbReference>
<evidence type="ECO:0000256" key="7">
    <source>
        <dbReference type="PROSITE-ProRule" id="PRU00742"/>
    </source>
</evidence>
<reference evidence="9 10" key="1">
    <citation type="journal article" date="2011" name="J. Bacteriol.">
        <title>Genome sequence of Taylorella equigenitalis MCE9, the causative agent of contagious equine metritis.</title>
        <authorList>
            <person name="Hebert L."/>
            <person name="Moumen B."/>
            <person name="Duquesne F."/>
            <person name="Breuil M.F."/>
            <person name="Laugier C."/>
            <person name="Batto J.M."/>
            <person name="Renault P."/>
            <person name="Petry S."/>
        </authorList>
    </citation>
    <scope>NUCLEOTIDE SEQUENCE [LARGE SCALE GENOMIC DNA]</scope>
    <source>
        <strain evidence="9 10">MCE9</strain>
    </source>
</reference>
<protein>
    <recommendedName>
        <fullName evidence="5">Formimidoylglutamase</fullName>
        <ecNumber evidence="5">3.5.3.8</ecNumber>
    </recommendedName>
    <alternativeName>
        <fullName evidence="5">Formiminoglutamase</fullName>
    </alternativeName>
    <alternativeName>
        <fullName evidence="5">Formiminoglutamate hydrolase</fullName>
    </alternativeName>
</protein>
<dbReference type="GO" id="GO:0019557">
    <property type="term" value="P:L-histidine catabolic process to glutamate and formate"/>
    <property type="evidence" value="ECO:0007669"/>
    <property type="project" value="UniProtKB-UniPathway"/>
</dbReference>
<dbReference type="GO" id="GO:0033389">
    <property type="term" value="P:putrescine biosynthetic process from arginine, via agmatine"/>
    <property type="evidence" value="ECO:0007669"/>
    <property type="project" value="TreeGrafter"/>
</dbReference>
<feature type="binding site" evidence="6">
    <location>
        <position position="271"/>
    </location>
    <ligand>
        <name>Mn(2+)</name>
        <dbReference type="ChEBI" id="CHEBI:29035"/>
        <label>1</label>
    </ligand>
</feature>
<gene>
    <name evidence="5" type="primary">hutG</name>
    <name evidence="9" type="ordered locus">TEQUI_0523</name>
</gene>
<comment type="similarity">
    <text evidence="5 7 8">Belongs to the arginase family.</text>
</comment>